<sequence>NGLVFSVSEWRNATVRTDIVPLLLSPGEPAILVPRSARYNLTINQIFLSWRYSLINNATKGRLFFDLGLIGGSFTTLTSDALIKVEENPVGAPFASLGSFEARGRSFTTRVGLGGAIFIRPWLSLGLSANYIWGTVTKLKIVRDFPSSFGLISEGLPGVANSDCLPRLGDRPTGETLTSRVCEGDQITNLNASPQIVKLKLNGFEGRLALRFHFGKGKPGRTAFEKFMNWGDQEEVESEDSPSWRSVGTGGSRGTKLGLSGLSFDGTLKNETAYRINKPLTFTKALNLMRLNTQYVLSSKFVLTARGRIFYDAITDFIDPDTISPRRFENTILTQLPRNPTPAEIAAVDVNNSRGVEVNKDGAELREFYLDAQFKHFDLRIGKQIVRWGVVPGARVTDEINPFDFGEFILREVEDRFIPLMMVKIDFFPGDARFELIWITEAVPHKPAPAGSEFEQFQILDGFVAPAPFLDSSFNFNADAIENTELAGRLVQNLNGWEIGLTTFYAWDDFPASFRRIDADSLGGFSNAPEVIFTPRMNRIVTVGTTLSKSFGRIVLNTEFAYTFGKLFGTLLTIESAAPAAINGTPTGIAPVLGELERDFVKYAAGLDFAFLGTEMSLQFLQQYIPNWDPQILQDKVDTVVSHFMRKTFMNERLVTKMLTLFFLNEDDVLLRPAMEARLTDKVKTVFGADLFIGDRGEEVGQFDFIGFFKDSSRIYLEFVYSF</sequence>
<name>A0A3B1CZZ6_9ZZZZ</name>
<dbReference type="EMBL" id="UOGF01000052">
    <property type="protein sequence ID" value="VAX29524.1"/>
    <property type="molecule type" value="Genomic_DNA"/>
</dbReference>
<dbReference type="AlphaFoldDB" id="A0A3B1CZZ6"/>
<proteinExistence type="predicted"/>
<dbReference type="InterPro" id="IPR010727">
    <property type="entry name" value="DUF1302"/>
</dbReference>
<gene>
    <name evidence="1" type="ORF">MNBD_NITROSPIRAE01-1325</name>
</gene>
<organism evidence="1">
    <name type="scientific">hydrothermal vent metagenome</name>
    <dbReference type="NCBI Taxonomy" id="652676"/>
    <lineage>
        <taxon>unclassified sequences</taxon>
        <taxon>metagenomes</taxon>
        <taxon>ecological metagenomes</taxon>
    </lineage>
</organism>
<feature type="non-terminal residue" evidence="1">
    <location>
        <position position="1"/>
    </location>
</feature>
<protein>
    <submittedName>
        <fullName evidence="1">Uncharacterized protein</fullName>
    </submittedName>
</protein>
<accession>A0A3B1CZZ6</accession>
<evidence type="ECO:0000313" key="1">
    <source>
        <dbReference type="EMBL" id="VAX29524.1"/>
    </source>
</evidence>
<reference evidence="1" key="1">
    <citation type="submission" date="2018-06" db="EMBL/GenBank/DDBJ databases">
        <authorList>
            <person name="Zhirakovskaya E."/>
        </authorList>
    </citation>
    <scope>NUCLEOTIDE SEQUENCE</scope>
</reference>
<dbReference type="Pfam" id="PF06980">
    <property type="entry name" value="DUF1302"/>
    <property type="match status" value="1"/>
</dbReference>